<evidence type="ECO:0000256" key="4">
    <source>
        <dbReference type="ARBA" id="ARBA00022490"/>
    </source>
</evidence>
<dbReference type="GO" id="GO:0000166">
    <property type="term" value="F:nucleotide binding"/>
    <property type="evidence" value="ECO:0007669"/>
    <property type="project" value="UniProtKB-KW"/>
</dbReference>
<gene>
    <name evidence="9" type="ORF">H9815_10825</name>
</gene>
<evidence type="ECO:0000259" key="8">
    <source>
        <dbReference type="Pfam" id="PF01975"/>
    </source>
</evidence>
<keyword evidence="7" id="KW-0378">Hydrolase</keyword>
<keyword evidence="4" id="KW-0963">Cytoplasm</keyword>
<evidence type="ECO:0000256" key="7">
    <source>
        <dbReference type="ARBA" id="ARBA00022801"/>
    </source>
</evidence>
<proteinExistence type="inferred from homology"/>
<evidence type="ECO:0000313" key="9">
    <source>
        <dbReference type="EMBL" id="HIZ36261.1"/>
    </source>
</evidence>
<dbReference type="GO" id="GO:0004309">
    <property type="term" value="F:exopolyphosphatase activity"/>
    <property type="evidence" value="ECO:0007669"/>
    <property type="project" value="TreeGrafter"/>
</dbReference>
<dbReference type="PANTHER" id="PTHR30457">
    <property type="entry name" value="5'-NUCLEOTIDASE SURE"/>
    <property type="match status" value="1"/>
</dbReference>
<reference evidence="9" key="1">
    <citation type="journal article" date="2021" name="PeerJ">
        <title>Extensive microbial diversity within the chicken gut microbiome revealed by metagenomics and culture.</title>
        <authorList>
            <person name="Gilroy R."/>
            <person name="Ravi A."/>
            <person name="Getino M."/>
            <person name="Pursley I."/>
            <person name="Horton D.L."/>
            <person name="Alikhan N.F."/>
            <person name="Baker D."/>
            <person name="Gharbi K."/>
            <person name="Hall N."/>
            <person name="Watson M."/>
            <person name="Adriaenssens E.M."/>
            <person name="Foster-Nyarko E."/>
            <person name="Jarju S."/>
            <person name="Secka A."/>
            <person name="Antonio M."/>
            <person name="Oren A."/>
            <person name="Chaudhuri R.R."/>
            <person name="La Ragione R."/>
            <person name="Hildebrand F."/>
            <person name="Pallen M.J."/>
        </authorList>
    </citation>
    <scope>NUCLEOTIDE SEQUENCE</scope>
    <source>
        <strain evidence="9">ChiGjej4B4-7305</strain>
    </source>
</reference>
<evidence type="ECO:0000256" key="3">
    <source>
        <dbReference type="ARBA" id="ARBA00012643"/>
    </source>
</evidence>
<dbReference type="EC" id="3.1.3.5" evidence="3"/>
<reference evidence="9" key="2">
    <citation type="submission" date="2021-04" db="EMBL/GenBank/DDBJ databases">
        <authorList>
            <person name="Gilroy R."/>
        </authorList>
    </citation>
    <scope>NUCLEOTIDE SEQUENCE</scope>
    <source>
        <strain evidence="9">ChiGjej4B4-7305</strain>
    </source>
</reference>
<accession>A0A9D2J4F5</accession>
<evidence type="ECO:0000313" key="10">
    <source>
        <dbReference type="Proteomes" id="UP000824037"/>
    </source>
</evidence>
<keyword evidence="6" id="KW-0547">Nucleotide-binding</keyword>
<sequence>MRVLITNDDGIDSPGLTVLAHVAADAGHEVVVAAPNTEYSGFSAGLRGEHADGVLTVSEGRPPGLRAGIESMAVHASPALIAYAAGAGDLGPRPDVLLSGINLGPNVGPAIMHSGTVGAAISAAAQGMPAIASSITTQHPQHWETAAAVLERTFDWLLSHPQDHRVLNVNVPDIPLSELKGLRTAHPARFTATSDERQAQVRRLLFEPFRSEKVTFDADSDAGLLAAGWATVSLVAAHVHDGESATMPSLTFDEGTQS</sequence>
<dbReference type="PANTHER" id="PTHR30457:SF12">
    <property type="entry name" value="5'_3'-NUCLEOTIDASE SURE"/>
    <property type="match status" value="1"/>
</dbReference>
<dbReference type="InterPro" id="IPR030048">
    <property type="entry name" value="SurE"/>
</dbReference>
<evidence type="ECO:0000256" key="1">
    <source>
        <dbReference type="ARBA" id="ARBA00000815"/>
    </source>
</evidence>
<organism evidence="9 10">
    <name type="scientific">Candidatus Ruania gallistercoris</name>
    <dbReference type="NCBI Taxonomy" id="2838746"/>
    <lineage>
        <taxon>Bacteria</taxon>
        <taxon>Bacillati</taxon>
        <taxon>Actinomycetota</taxon>
        <taxon>Actinomycetes</taxon>
        <taxon>Micrococcales</taxon>
        <taxon>Ruaniaceae</taxon>
        <taxon>Ruania</taxon>
    </lineage>
</organism>
<name>A0A9D2J4F5_9MICO</name>
<evidence type="ECO:0000256" key="5">
    <source>
        <dbReference type="ARBA" id="ARBA00022723"/>
    </source>
</evidence>
<dbReference type="GO" id="GO:0008254">
    <property type="term" value="F:3'-nucleotidase activity"/>
    <property type="evidence" value="ECO:0007669"/>
    <property type="project" value="TreeGrafter"/>
</dbReference>
<dbReference type="Gene3D" id="3.40.1210.10">
    <property type="entry name" value="Survival protein SurE-like phosphatase/nucleotidase"/>
    <property type="match status" value="1"/>
</dbReference>
<feature type="domain" description="Survival protein SurE-like phosphatase/nucleotidase" evidence="8">
    <location>
        <begin position="3"/>
        <end position="189"/>
    </location>
</feature>
<dbReference type="SUPFAM" id="SSF64167">
    <property type="entry name" value="SurE-like"/>
    <property type="match status" value="1"/>
</dbReference>
<protein>
    <recommendedName>
        <fullName evidence="3">5'-nucleotidase</fullName>
        <ecNumber evidence="3">3.1.3.5</ecNumber>
    </recommendedName>
</protein>
<evidence type="ECO:0000256" key="6">
    <source>
        <dbReference type="ARBA" id="ARBA00022741"/>
    </source>
</evidence>
<dbReference type="InterPro" id="IPR036523">
    <property type="entry name" value="SurE-like_sf"/>
</dbReference>
<dbReference type="EMBL" id="DXBY01000182">
    <property type="protein sequence ID" value="HIZ36261.1"/>
    <property type="molecule type" value="Genomic_DNA"/>
</dbReference>
<dbReference type="GO" id="GO:0046872">
    <property type="term" value="F:metal ion binding"/>
    <property type="evidence" value="ECO:0007669"/>
    <property type="project" value="UniProtKB-KW"/>
</dbReference>
<dbReference type="Proteomes" id="UP000824037">
    <property type="component" value="Unassembled WGS sequence"/>
</dbReference>
<evidence type="ECO:0000256" key="2">
    <source>
        <dbReference type="ARBA" id="ARBA00011062"/>
    </source>
</evidence>
<dbReference type="AlphaFoldDB" id="A0A9D2J4F5"/>
<keyword evidence="5" id="KW-0479">Metal-binding</keyword>
<dbReference type="GO" id="GO:0008253">
    <property type="term" value="F:5'-nucleotidase activity"/>
    <property type="evidence" value="ECO:0007669"/>
    <property type="project" value="UniProtKB-EC"/>
</dbReference>
<comment type="similarity">
    <text evidence="2">Belongs to the SurE nucleotidase family.</text>
</comment>
<comment type="catalytic activity">
    <reaction evidence="1">
        <text>a ribonucleoside 5'-phosphate + H2O = a ribonucleoside + phosphate</text>
        <dbReference type="Rhea" id="RHEA:12484"/>
        <dbReference type="ChEBI" id="CHEBI:15377"/>
        <dbReference type="ChEBI" id="CHEBI:18254"/>
        <dbReference type="ChEBI" id="CHEBI:43474"/>
        <dbReference type="ChEBI" id="CHEBI:58043"/>
        <dbReference type="EC" id="3.1.3.5"/>
    </reaction>
</comment>
<dbReference type="Pfam" id="PF01975">
    <property type="entry name" value="SurE"/>
    <property type="match status" value="1"/>
</dbReference>
<comment type="caution">
    <text evidence="9">The sequence shown here is derived from an EMBL/GenBank/DDBJ whole genome shotgun (WGS) entry which is preliminary data.</text>
</comment>
<dbReference type="InterPro" id="IPR002828">
    <property type="entry name" value="SurE-like_Pase/nucleotidase"/>
</dbReference>